<dbReference type="InterPro" id="IPR046732">
    <property type="entry name" value="DUF6624"/>
</dbReference>
<dbReference type="RefSeq" id="WP_070742598.1">
    <property type="nucleotide sequence ID" value="NZ_MDZA01000111.1"/>
</dbReference>
<reference evidence="2 3" key="1">
    <citation type="submission" date="2016-08" db="EMBL/GenBank/DDBJ databases">
        <title>Hymenobacter coccineus sp. nov., Hymenobacter lapidarius sp. nov. and Hymenobacter glacialis sp. nov., isolated from Antarctic soil.</title>
        <authorList>
            <person name="Sedlacek I."/>
            <person name="Kralova S."/>
            <person name="Kyrova K."/>
            <person name="Maslanova I."/>
            <person name="Stankova E."/>
            <person name="Vrbovska V."/>
            <person name="Nemec M."/>
            <person name="Bartak M."/>
            <person name="Svec P."/>
            <person name="Busse H.-J."/>
            <person name="Pantucek R."/>
        </authorList>
    </citation>
    <scope>NUCLEOTIDE SEQUENCE [LARGE SCALE GENOMIC DNA]</scope>
    <source>
        <strain evidence="2 3">CCM 8649</strain>
    </source>
</reference>
<dbReference type="EMBL" id="MDZA01000111">
    <property type="protein sequence ID" value="OGX90794.1"/>
    <property type="molecule type" value="Genomic_DNA"/>
</dbReference>
<comment type="caution">
    <text evidence="2">The sequence shown here is derived from an EMBL/GenBank/DDBJ whole genome shotgun (WGS) entry which is preliminary data.</text>
</comment>
<proteinExistence type="predicted"/>
<feature type="signal peptide" evidence="1">
    <location>
        <begin position="1"/>
        <end position="17"/>
    </location>
</feature>
<sequence>MKHLLPLALLLASPAHAQTKLNLPLKRELDSIYVQDQRYRELMMTGMGPGKTEATEAALHLAKGELENYLRTNMLRTDSSDMRRVAAIVRRYGYPGTSLVGAPTNEAVWWVIQHSNQIPQYLPLLKKATETGELPFHRYAQMLDRQLMNDGQEQLYGTQGKGYTVPNPATGAPETIKFIWPIKDAAHVNERRKQAGFTTTVEENGAAIGIPYQPVTLDYAEQVRRRAQGR</sequence>
<evidence type="ECO:0000313" key="3">
    <source>
        <dbReference type="Proteomes" id="UP000177506"/>
    </source>
</evidence>
<dbReference type="Pfam" id="PF20329">
    <property type="entry name" value="DUF6624"/>
    <property type="match status" value="1"/>
</dbReference>
<name>A0A1G1TIU4_9BACT</name>
<organism evidence="2 3">
    <name type="scientific">Hymenobacter coccineus</name>
    <dbReference type="NCBI Taxonomy" id="1908235"/>
    <lineage>
        <taxon>Bacteria</taxon>
        <taxon>Pseudomonadati</taxon>
        <taxon>Bacteroidota</taxon>
        <taxon>Cytophagia</taxon>
        <taxon>Cytophagales</taxon>
        <taxon>Hymenobacteraceae</taxon>
        <taxon>Hymenobacter</taxon>
    </lineage>
</organism>
<gene>
    <name evidence="2" type="ORF">BEN49_00405</name>
</gene>
<protein>
    <submittedName>
        <fullName evidence="2">Uncharacterized protein</fullName>
    </submittedName>
</protein>
<dbReference type="Proteomes" id="UP000177506">
    <property type="component" value="Unassembled WGS sequence"/>
</dbReference>
<keyword evidence="1" id="KW-0732">Signal</keyword>
<dbReference type="AlphaFoldDB" id="A0A1G1TIU4"/>
<accession>A0A1G1TIU4</accession>
<evidence type="ECO:0000256" key="1">
    <source>
        <dbReference type="SAM" id="SignalP"/>
    </source>
</evidence>
<feature type="chain" id="PRO_5009579615" evidence="1">
    <location>
        <begin position="18"/>
        <end position="230"/>
    </location>
</feature>
<evidence type="ECO:0000313" key="2">
    <source>
        <dbReference type="EMBL" id="OGX90794.1"/>
    </source>
</evidence>
<dbReference type="OrthoDB" id="1164858at2"/>
<keyword evidence="3" id="KW-1185">Reference proteome</keyword>